<reference evidence="3" key="1">
    <citation type="submission" date="2019-06" db="EMBL/GenBank/DDBJ databases">
        <title>Genomics analysis of Aphanomyces spp. identifies a new class of oomycete effector associated with host adaptation.</title>
        <authorList>
            <person name="Gaulin E."/>
        </authorList>
    </citation>
    <scope>NUCLEOTIDE SEQUENCE</scope>
    <source>
        <strain evidence="3">CBS 578.67</strain>
    </source>
</reference>
<dbReference type="SUPFAM" id="SSF55486">
    <property type="entry name" value="Metalloproteases ('zincins'), catalytic domain"/>
    <property type="match status" value="1"/>
</dbReference>
<dbReference type="GO" id="GO:0004222">
    <property type="term" value="F:metalloendopeptidase activity"/>
    <property type="evidence" value="ECO:0007669"/>
    <property type="project" value="InterPro"/>
</dbReference>
<dbReference type="InterPro" id="IPR042099">
    <property type="entry name" value="ANL_N_sf"/>
</dbReference>
<comment type="caution">
    <text evidence="3">The sequence shown here is derived from an EMBL/GenBank/DDBJ whole genome shotgun (WGS) entry which is preliminary data.</text>
</comment>
<evidence type="ECO:0000256" key="1">
    <source>
        <dbReference type="ARBA" id="ARBA00007357"/>
    </source>
</evidence>
<dbReference type="InterPro" id="IPR018497">
    <property type="entry name" value="Peptidase_M13_C"/>
</dbReference>
<dbReference type="OrthoDB" id="78478at2759"/>
<dbReference type="Gene3D" id="3.40.50.12780">
    <property type="entry name" value="N-terminal domain of ligase-like"/>
    <property type="match status" value="1"/>
</dbReference>
<comment type="similarity">
    <text evidence="1">Belongs to the peptidase M13 family.</text>
</comment>
<dbReference type="GO" id="GO:0016485">
    <property type="term" value="P:protein processing"/>
    <property type="evidence" value="ECO:0007669"/>
    <property type="project" value="TreeGrafter"/>
</dbReference>
<dbReference type="GO" id="GO:0005886">
    <property type="term" value="C:plasma membrane"/>
    <property type="evidence" value="ECO:0007669"/>
    <property type="project" value="TreeGrafter"/>
</dbReference>
<dbReference type="PANTHER" id="PTHR11733:SF167">
    <property type="entry name" value="FI17812P1-RELATED"/>
    <property type="match status" value="1"/>
</dbReference>
<feature type="non-terminal residue" evidence="3">
    <location>
        <position position="1"/>
    </location>
</feature>
<name>A0A6A4YPT1_9STRA</name>
<feature type="domain" description="Peptidase M13 C-terminal" evidence="2">
    <location>
        <begin position="2"/>
        <end position="59"/>
    </location>
</feature>
<dbReference type="Gene3D" id="3.40.390.10">
    <property type="entry name" value="Collagenase (Catalytic Domain)"/>
    <property type="match status" value="1"/>
</dbReference>
<organism evidence="3">
    <name type="scientific">Aphanomyces stellatus</name>
    <dbReference type="NCBI Taxonomy" id="120398"/>
    <lineage>
        <taxon>Eukaryota</taxon>
        <taxon>Sar</taxon>
        <taxon>Stramenopiles</taxon>
        <taxon>Oomycota</taxon>
        <taxon>Saprolegniomycetes</taxon>
        <taxon>Saprolegniales</taxon>
        <taxon>Verrucalvaceae</taxon>
        <taxon>Aphanomyces</taxon>
    </lineage>
</organism>
<dbReference type="Pfam" id="PF01431">
    <property type="entry name" value="Peptidase_M13"/>
    <property type="match status" value="1"/>
</dbReference>
<sequence>AETGDKIFYTAFAQNWCSKNTDGRLNQLLGNVHPPSNFRLIGALQNNADFARVYKCPANTFVWTWSELPKGISISHEAATLFAYAESSVLGVGPTEVVWNGFSPEFDMWIEETWTAFARGAHVAVALPGQWKLRQDDLLSLDAECAL</sequence>
<gene>
    <name evidence="3" type="ORF">As57867_011053</name>
</gene>
<proteinExistence type="inferred from homology"/>
<dbReference type="InterPro" id="IPR000718">
    <property type="entry name" value="Peptidase_M13"/>
</dbReference>
<dbReference type="SUPFAM" id="SSF56801">
    <property type="entry name" value="Acetyl-CoA synthetase-like"/>
    <property type="match status" value="1"/>
</dbReference>
<protein>
    <recommendedName>
        <fullName evidence="2">Peptidase M13 C-terminal domain-containing protein</fullName>
    </recommendedName>
</protein>
<dbReference type="EMBL" id="VJMH01005251">
    <property type="protein sequence ID" value="KAF0698264.1"/>
    <property type="molecule type" value="Genomic_DNA"/>
</dbReference>
<dbReference type="InterPro" id="IPR024079">
    <property type="entry name" value="MetalloPept_cat_dom_sf"/>
</dbReference>
<dbReference type="AlphaFoldDB" id="A0A6A4YPT1"/>
<accession>A0A6A4YPT1</accession>
<evidence type="ECO:0000313" key="3">
    <source>
        <dbReference type="EMBL" id="KAF0698264.1"/>
    </source>
</evidence>
<dbReference type="PROSITE" id="PS51885">
    <property type="entry name" value="NEPRILYSIN"/>
    <property type="match status" value="1"/>
</dbReference>
<dbReference type="PANTHER" id="PTHR11733">
    <property type="entry name" value="ZINC METALLOPROTEASE FAMILY M13 NEPRILYSIN-RELATED"/>
    <property type="match status" value="1"/>
</dbReference>
<evidence type="ECO:0000259" key="2">
    <source>
        <dbReference type="Pfam" id="PF01431"/>
    </source>
</evidence>